<evidence type="ECO:0000256" key="1">
    <source>
        <dbReference type="SAM" id="MobiDB-lite"/>
    </source>
</evidence>
<dbReference type="AlphaFoldDB" id="A0AAV0V597"/>
<keyword evidence="3" id="KW-1185">Reference proteome</keyword>
<dbReference type="Proteomes" id="UP001162031">
    <property type="component" value="Unassembled WGS sequence"/>
</dbReference>
<name>A0AAV0V597_HYABA</name>
<protein>
    <recommendedName>
        <fullName evidence="4">BTB domain-containing protein</fullName>
    </recommendedName>
</protein>
<feature type="region of interest" description="Disordered" evidence="1">
    <location>
        <begin position="152"/>
        <end position="192"/>
    </location>
</feature>
<gene>
    <name evidence="2" type="ORF">HBR001_LOCUS9505</name>
</gene>
<dbReference type="EMBL" id="CANTFL010001490">
    <property type="protein sequence ID" value="CAI5743493.1"/>
    <property type="molecule type" value="Genomic_DNA"/>
</dbReference>
<comment type="caution">
    <text evidence="2">The sequence shown here is derived from an EMBL/GenBank/DDBJ whole genome shotgun (WGS) entry which is preliminary data.</text>
</comment>
<proteinExistence type="predicted"/>
<organism evidence="2 3">
    <name type="scientific">Hyaloperonospora brassicae</name>
    <name type="common">Brassica downy mildew</name>
    <name type="synonym">Peronospora brassicae</name>
    <dbReference type="NCBI Taxonomy" id="162125"/>
    <lineage>
        <taxon>Eukaryota</taxon>
        <taxon>Sar</taxon>
        <taxon>Stramenopiles</taxon>
        <taxon>Oomycota</taxon>
        <taxon>Peronosporomycetes</taxon>
        <taxon>Peronosporales</taxon>
        <taxon>Peronosporaceae</taxon>
        <taxon>Hyaloperonospora</taxon>
    </lineage>
</organism>
<sequence length="759" mass="87159">MYRVADGAQRVLLLDAPAATCRSNANTDTVTHHLSTCDRSLVSCPVDQRPGTNSRFMLPSESEPPDVVIHSDGCAIALHLSVLRHRCPWVYKQLRQLRQSPPAANGFQLLDDAELERSRDNTKGRFKCPLRDIRSLRLDYVRCVAHACRHGHDVDGSSPRGQSCQQDSVVVGSPRRKRLRQTDANSSLSGQCVGMTPRRARTLYGELNHVPRVGREEEMEYLRGAMHVKIDETNIDAVVTAVEYIYRRHVRMIDERNALEAVKLGKKLGLESTMLYHSLAIAIRRVTTATWIELLLMVSTLENRIERRILCDHLMAFLASLKPEQYYRALIDMRCVCIRELKDHDVLLHAVVGLINNVRLVEFWRNLLNALTYWLSHRFCTADVPSLRAVHRHFAPEWEPYMERGPVDLHVKPGAKNLFSLLQFGKYQLQLRIDVMSKMPISWRIIRSSSPQVLSSDPDKVDHLPSFDDDPKFWIRGQVKVKYWHAQSNHSKSVQDMTLQYQHCYEQYNQWRDIVSPSPSTLTSTYTAAACQSKCMGKMQVRGKFFVWGDPVCSVYHFLLQSTLFYSAPHGSPTEIADLFIVSEMQRLPLETLELVLRSDSLRIPGGEQTLLRCLNKLFFGSNFTHVGSSGNEARVTYNCCPEDMMRLYECVRWCFVPVGDIIGTLRQSPRELMLYELIEKGLQDTFRCFVRRCPWEWRKDQHTYTKRTTSLVEFRIKASENQLSPEYFPIALNANSQESSHFHPEAICCGSNRVQSVP</sequence>
<feature type="compositionally biased region" description="Polar residues" evidence="1">
    <location>
        <begin position="159"/>
        <end position="168"/>
    </location>
</feature>
<reference evidence="2" key="1">
    <citation type="submission" date="2022-12" db="EMBL/GenBank/DDBJ databases">
        <authorList>
            <person name="Webb A."/>
        </authorList>
    </citation>
    <scope>NUCLEOTIDE SEQUENCE</scope>
    <source>
        <strain evidence="2">Hp1</strain>
    </source>
</reference>
<evidence type="ECO:0008006" key="4">
    <source>
        <dbReference type="Google" id="ProtNLM"/>
    </source>
</evidence>
<accession>A0AAV0V597</accession>
<evidence type="ECO:0000313" key="3">
    <source>
        <dbReference type="Proteomes" id="UP001162031"/>
    </source>
</evidence>
<evidence type="ECO:0000313" key="2">
    <source>
        <dbReference type="EMBL" id="CAI5743493.1"/>
    </source>
</evidence>